<dbReference type="InterPro" id="IPR001434">
    <property type="entry name" value="OmcB-like_DUF11"/>
</dbReference>
<dbReference type="SUPFAM" id="SSF117074">
    <property type="entry name" value="Hypothetical protein PA1324"/>
    <property type="match status" value="1"/>
</dbReference>
<proteinExistence type="predicted"/>
<gene>
    <name evidence="3" type="ORF">Q31b_40130</name>
</gene>
<evidence type="ECO:0000259" key="2">
    <source>
        <dbReference type="Pfam" id="PF01345"/>
    </source>
</evidence>
<dbReference type="Gene3D" id="2.60.40.1170">
    <property type="entry name" value="Mu homology domain, subdomain B"/>
    <property type="match status" value="3"/>
</dbReference>
<feature type="domain" description="DUF11" evidence="2">
    <location>
        <begin position="744"/>
        <end position="860"/>
    </location>
</feature>
<evidence type="ECO:0000313" key="4">
    <source>
        <dbReference type="Proteomes" id="UP000315471"/>
    </source>
</evidence>
<feature type="compositionally biased region" description="Polar residues" evidence="1">
    <location>
        <begin position="1367"/>
        <end position="1386"/>
    </location>
</feature>
<feature type="region of interest" description="Disordered" evidence="1">
    <location>
        <begin position="1363"/>
        <end position="1386"/>
    </location>
</feature>
<organism evidence="3 4">
    <name type="scientific">Novipirellula aureliae</name>
    <dbReference type="NCBI Taxonomy" id="2527966"/>
    <lineage>
        <taxon>Bacteria</taxon>
        <taxon>Pseudomonadati</taxon>
        <taxon>Planctomycetota</taxon>
        <taxon>Planctomycetia</taxon>
        <taxon>Pirellulales</taxon>
        <taxon>Pirellulaceae</taxon>
        <taxon>Novipirellula</taxon>
    </lineage>
</organism>
<protein>
    <recommendedName>
        <fullName evidence="2">DUF11 domain-containing protein</fullName>
    </recommendedName>
</protein>
<feature type="domain" description="DUF11" evidence="2">
    <location>
        <begin position="1650"/>
        <end position="1755"/>
    </location>
</feature>
<dbReference type="EMBL" id="SJPY01000006">
    <property type="protein sequence ID" value="TWU38935.1"/>
    <property type="molecule type" value="Genomic_DNA"/>
</dbReference>
<dbReference type="NCBIfam" id="TIGR01451">
    <property type="entry name" value="B_ant_repeat"/>
    <property type="match status" value="12"/>
</dbReference>
<dbReference type="PANTHER" id="PTHR34819:SF3">
    <property type="entry name" value="CELL SURFACE PROTEIN"/>
    <property type="match status" value="1"/>
</dbReference>
<dbReference type="Pfam" id="PF01345">
    <property type="entry name" value="DUF11"/>
    <property type="match status" value="12"/>
</dbReference>
<dbReference type="InterPro" id="IPR051172">
    <property type="entry name" value="Chlamydia_OmcB"/>
</dbReference>
<feature type="domain" description="DUF11" evidence="2">
    <location>
        <begin position="1522"/>
        <end position="1633"/>
    </location>
</feature>
<feature type="domain" description="DUF11" evidence="2">
    <location>
        <begin position="1007"/>
        <end position="1118"/>
    </location>
</feature>
<feature type="domain" description="DUF11" evidence="2">
    <location>
        <begin position="879"/>
        <end position="988"/>
    </location>
</feature>
<dbReference type="InterPro" id="IPR013783">
    <property type="entry name" value="Ig-like_fold"/>
</dbReference>
<feature type="region of interest" description="Disordered" evidence="1">
    <location>
        <begin position="1610"/>
        <end position="1635"/>
    </location>
</feature>
<feature type="domain" description="DUF11" evidence="2">
    <location>
        <begin position="1777"/>
        <end position="1889"/>
    </location>
</feature>
<dbReference type="InterPro" id="IPR047589">
    <property type="entry name" value="DUF11_rpt"/>
</dbReference>
<feature type="domain" description="DUF11" evidence="2">
    <location>
        <begin position="361"/>
        <end position="468"/>
    </location>
</feature>
<sequence>MARSPEPTSRAKTASRLSRRRRLLVEQLEDRRVLAAAIDLASIQGQVFKDITGNGYNAGEEVSGANVSLYRDNGDGVFDSGTDTLATDVSSGTDGRYQFSRLDAGSYFVVQPAQSVDGRTLLEAVSNRIDISTDAVQGIIVDKIDSFDETEQVVRDTTNDGIPVTSSVVTAAGETIGGERDLFVNKTSVNGSVQLSVDNPLLPDRLTFDSDLNGDGERRVSWDGLDGDATVIDDTGLEGIDLTRGGTALGVRLQVGAFFGGGTATIRFYSDDGDDTTASRFSTATLAIPETGGEPTAAEFIEFSTLQAGDGGGGAADMTSIGAIELDISGTINANGSAELVGSIGPTVFTQDFVNFQSANLSLSKTVSVANPTVGQNVTFNLTVDNAGPDSATGVQVTDLLPPEFAFVSSNPTAAYNSTTGVWTVPSIPSTGSQSLSIVATVVSADANGNAAEITASDQFDPNSTPNNGANDEDDYATITVSPQTVDIVLTKTIDNAAPNVGDTVTFVVTVVNLGPSAATGVSVHDLLPAGLSFDTNAPSQGVVTSQGMYDRASGIWEVGTVEVGEANAETLTMVATVTAAGERSNVAEVITIDQTDTTSTPGNGDPDEDDQASVVFNTPVVDLSITKTVTNPTPNVGENFSFVIRLDNQNASTATGVRVTDIIQTPIEVISSSTNDGTVYDPSTGVWEVGNVAVDENPELTIIARINSPTPVTNTARISAVDQADADTADDSATVSVTPKSIDLSLTKSVDNARPVAGETVVFTVDVANAGPSDATGVVVADTLPAGLTLVSADTTTASGAATTAEYIPASGRWMVGTVTPTEIQRLILTATYNATSQVTNTAEVIAANEFDVDSQPNNDIPGQDDQDSVVLSPATADLSLTKTVDNGVPNVNQSVVFTIVVSNGNNDPASGVVVRDLLPSGLEFVGITPDTADYDALSGVWTIGDLDANSSATLQIEAIPRSNQLFNNVAEIIEADQFDPDSQVNNGDLDEDDQDEVQIQPQQIDLSLTKTIDKERPNVGEEVEFLLTVSNAGPSDATGVFVTDSFPAGVELVSATPGQGGSFNTTSGQWNVGVVRANQSATLTLIGRITDVGSYTNSAEVTAANQFDINSTPSNNDPDENDQASVDFRVPVADLSILKTVSNANANVGETVVFRVELTNDGPDAATDVVVTDILPLGTSFDGVSFGAGEYDATTGIWDVGTVPADSMVTLNISAIVDSIGEKVNVARVTRVNEFDPDSIPGNNDLSEDDQDQAIVTPPMIDLSLEKTVDVTRPTLGQHVEFELTIHNADRSNATGVIVTDALPDGLRFVSSVPAGPAYDPVTGQWQVGELDANASKTLQIVAEVTSVVAATNLAEVTAADQTDFDSTPDNANTAPNEDDTASATITPASADLSLTKSVDNPIPNRGSDVTFTLNVANAGPDTASDIVVADPLPGNLSFVRITPDTALYDESTGRWTIPTIASGQSASLQITATVNAAVEITNTAEIVQSNQFDPDSTPNNQDADEDDQASVTLSPQLVDLALSKIIDEPRPNVGDAIEYTLTVSNSGPSPATGVEVTDRLPSNVLFDSSRPSQGAYNSATGLWTVGNIPLDVTPTLVIRGFVQSTSGETNTAEISASDQPDSDSTPGNDIAGEDDQASVAFVTRSADLSLSQTVEPQTPDQGDQVTFTIRVDNSGPDTATGVVVTDRLPTGLNFISASPSDDYDAVSGRWNVGEIRKDGQAVLTIVAELTSMNAATNQASITASDVFDPDSTPGVDHPTDDDMASVTVTPNLVDVSVSTTVDNDAPLEGDSIEIAITVANAGPATATGVDVRAFIPDGLTIQNVELDQGSYDPVTGIWSVGTIAKDAMPRLLVTAIVDTQGVKQINVEVIATDQFDVDSDPDNNVEDEDDQEELVIRAPRILGKRLFLAR</sequence>
<feature type="domain" description="DUF11" evidence="2">
    <location>
        <begin position="623"/>
        <end position="738"/>
    </location>
</feature>
<feature type="compositionally biased region" description="Polar residues" evidence="1">
    <location>
        <begin position="1610"/>
        <end position="1630"/>
    </location>
</feature>
<dbReference type="Proteomes" id="UP000315471">
    <property type="component" value="Unassembled WGS sequence"/>
</dbReference>
<evidence type="ECO:0000256" key="1">
    <source>
        <dbReference type="SAM" id="MobiDB-lite"/>
    </source>
</evidence>
<feature type="domain" description="DUF11" evidence="2">
    <location>
        <begin position="1136"/>
        <end position="1247"/>
    </location>
</feature>
<feature type="domain" description="DUF11" evidence="2">
    <location>
        <begin position="487"/>
        <end position="601"/>
    </location>
</feature>
<dbReference type="Gene3D" id="2.60.40.3080">
    <property type="match status" value="2"/>
</dbReference>
<accession>A0A5C6DRT5</accession>
<dbReference type="PANTHER" id="PTHR34819">
    <property type="entry name" value="LARGE CYSTEINE-RICH PERIPLASMIC PROTEIN OMCB"/>
    <property type="match status" value="1"/>
</dbReference>
<feature type="domain" description="DUF11" evidence="2">
    <location>
        <begin position="1264"/>
        <end position="1376"/>
    </location>
</feature>
<reference evidence="3 4" key="1">
    <citation type="submission" date="2019-02" db="EMBL/GenBank/DDBJ databases">
        <title>Deep-cultivation of Planctomycetes and their phenomic and genomic characterization uncovers novel biology.</title>
        <authorList>
            <person name="Wiegand S."/>
            <person name="Jogler M."/>
            <person name="Boedeker C."/>
            <person name="Pinto D."/>
            <person name="Vollmers J."/>
            <person name="Rivas-Marin E."/>
            <person name="Kohn T."/>
            <person name="Peeters S.H."/>
            <person name="Heuer A."/>
            <person name="Rast P."/>
            <person name="Oberbeckmann S."/>
            <person name="Bunk B."/>
            <person name="Jeske O."/>
            <person name="Meyerdierks A."/>
            <person name="Storesund J.E."/>
            <person name="Kallscheuer N."/>
            <person name="Luecker S."/>
            <person name="Lage O.M."/>
            <person name="Pohl T."/>
            <person name="Merkel B.J."/>
            <person name="Hornburger P."/>
            <person name="Mueller R.-W."/>
            <person name="Bruemmer F."/>
            <person name="Labrenz M."/>
            <person name="Spormann A.M."/>
            <person name="Op Den Camp H."/>
            <person name="Overmann J."/>
            <person name="Amann R."/>
            <person name="Jetten M.S.M."/>
            <person name="Mascher T."/>
            <person name="Medema M.H."/>
            <person name="Devos D.P."/>
            <person name="Kaster A.-K."/>
            <person name="Ovreas L."/>
            <person name="Rohde M."/>
            <person name="Galperin M.Y."/>
            <person name="Jogler C."/>
        </authorList>
    </citation>
    <scope>NUCLEOTIDE SEQUENCE [LARGE SCALE GENOMIC DNA]</scope>
    <source>
        <strain evidence="3 4">Q31b</strain>
    </source>
</reference>
<feature type="region of interest" description="Disordered" evidence="1">
    <location>
        <begin position="1490"/>
        <end position="1512"/>
    </location>
</feature>
<name>A0A5C6DRT5_9BACT</name>
<comment type="caution">
    <text evidence="3">The sequence shown here is derived from an EMBL/GenBank/DDBJ whole genome shotgun (WGS) entry which is preliminary data.</text>
</comment>
<feature type="domain" description="DUF11" evidence="2">
    <location>
        <begin position="1394"/>
        <end position="1506"/>
    </location>
</feature>
<dbReference type="Gene3D" id="2.60.40.10">
    <property type="entry name" value="Immunoglobulins"/>
    <property type="match status" value="8"/>
</dbReference>
<feature type="compositionally biased region" description="Polar residues" evidence="1">
    <location>
        <begin position="1490"/>
        <end position="1504"/>
    </location>
</feature>
<evidence type="ECO:0000313" key="3">
    <source>
        <dbReference type="EMBL" id="TWU38935.1"/>
    </source>
</evidence>
<keyword evidence="4" id="KW-1185">Reference proteome</keyword>